<keyword evidence="3" id="KW-1185">Reference proteome</keyword>
<sequence>MLTRLLPDAIVPKDIPKTLILLLIVLVLLIGLSGFRLGGGDRWQGFLHVLENWLVSLVFIPACTALVALPIKYRDTQFDIKMAYYLGMFVSFLFMVAKLRYWR</sequence>
<feature type="transmembrane region" description="Helical" evidence="1">
    <location>
        <begin position="53"/>
        <end position="71"/>
    </location>
</feature>
<evidence type="ECO:0000313" key="3">
    <source>
        <dbReference type="Proteomes" id="UP001624684"/>
    </source>
</evidence>
<comment type="caution">
    <text evidence="2">The sequence shown here is derived from an EMBL/GenBank/DDBJ whole genome shotgun (WGS) entry which is preliminary data.</text>
</comment>
<evidence type="ECO:0000313" key="2">
    <source>
        <dbReference type="EMBL" id="MFL1731634.1"/>
    </source>
</evidence>
<feature type="transmembrane region" description="Helical" evidence="1">
    <location>
        <begin position="20"/>
        <end position="38"/>
    </location>
</feature>
<dbReference type="Proteomes" id="UP001624684">
    <property type="component" value="Unassembled WGS sequence"/>
</dbReference>
<keyword evidence="1" id="KW-0472">Membrane</keyword>
<accession>A0ABW8U3S2</accession>
<name>A0ABW8U3S2_9GAMM</name>
<organism evidence="2 3">
    <name type="scientific">Moraxella oculi</name>
    <dbReference type="NCBI Taxonomy" id="2940516"/>
    <lineage>
        <taxon>Bacteria</taxon>
        <taxon>Pseudomonadati</taxon>
        <taxon>Pseudomonadota</taxon>
        <taxon>Gammaproteobacteria</taxon>
        <taxon>Moraxellales</taxon>
        <taxon>Moraxellaceae</taxon>
        <taxon>Moraxella</taxon>
    </lineage>
</organism>
<proteinExistence type="predicted"/>
<keyword evidence="1" id="KW-1133">Transmembrane helix</keyword>
<dbReference type="EMBL" id="JBJJXE010000001">
    <property type="protein sequence ID" value="MFL1731634.1"/>
    <property type="molecule type" value="Genomic_DNA"/>
</dbReference>
<keyword evidence="1" id="KW-0812">Transmembrane</keyword>
<gene>
    <name evidence="2" type="ORF">ACJHVH_01270</name>
</gene>
<feature type="transmembrane region" description="Helical" evidence="1">
    <location>
        <begin position="83"/>
        <end position="102"/>
    </location>
</feature>
<evidence type="ECO:0000256" key="1">
    <source>
        <dbReference type="SAM" id="Phobius"/>
    </source>
</evidence>
<dbReference type="RefSeq" id="WP_407068479.1">
    <property type="nucleotide sequence ID" value="NZ_JBJJXE010000001.1"/>
</dbReference>
<reference evidence="2 3" key="1">
    <citation type="submission" date="2024-11" db="EMBL/GenBank/DDBJ databases">
        <title>First Report of Moraxella oculi in Brazil in an Infectious Bovine Keratoconjunctivitis Outbreak.</title>
        <authorList>
            <person name="Carvalho C.V."/>
            <person name="Domingues R."/>
            <person name="Coutinho C."/>
            <person name="Honorio N.T.B.S."/>
            <person name="Faza D.R.L.R."/>
            <person name="Carvalho W.A."/>
            <person name="Machado A.B.F."/>
            <person name="Martins M.F."/>
            <person name="Gaspar E.B."/>
        </authorList>
    </citation>
    <scope>NUCLEOTIDE SEQUENCE [LARGE SCALE GENOMIC DNA]</scope>
    <source>
        <strain evidence="2 3">2117LE</strain>
    </source>
</reference>
<protein>
    <submittedName>
        <fullName evidence="2">Uncharacterized protein</fullName>
    </submittedName>
</protein>